<keyword evidence="4" id="KW-0449">Lipoprotein</keyword>
<feature type="domain" description="Glycine zipper 2TM" evidence="6">
    <location>
        <begin position="185"/>
        <end position="224"/>
    </location>
</feature>
<evidence type="ECO:0000256" key="3">
    <source>
        <dbReference type="ARBA" id="ARBA00015281"/>
    </source>
</evidence>
<dbReference type="EMBL" id="JBDIME010000052">
    <property type="protein sequence ID" value="MEN2793535.1"/>
    <property type="molecule type" value="Genomic_DNA"/>
</dbReference>
<evidence type="ECO:0000256" key="4">
    <source>
        <dbReference type="ARBA" id="ARBA00023288"/>
    </source>
</evidence>
<name>A0ABU9YCJ4_9SPHN</name>
<dbReference type="Proteomes" id="UP001419910">
    <property type="component" value="Unassembled WGS sequence"/>
</dbReference>
<dbReference type="PROSITE" id="PS51257">
    <property type="entry name" value="PROKAR_LIPOPROTEIN"/>
    <property type="match status" value="1"/>
</dbReference>
<dbReference type="InterPro" id="IPR008816">
    <property type="entry name" value="Gly_zipper_2TM_dom"/>
</dbReference>
<reference evidence="7 8" key="1">
    <citation type="submission" date="2024-05" db="EMBL/GenBank/DDBJ databases">
        <authorList>
            <person name="Liu Q."/>
            <person name="Xin Y.-H."/>
        </authorList>
    </citation>
    <scope>NUCLEOTIDE SEQUENCE [LARGE SCALE GENOMIC DNA]</scope>
    <source>
        <strain evidence="7 8">CGMCC 1.10181</strain>
    </source>
</reference>
<evidence type="ECO:0000259" key="6">
    <source>
        <dbReference type="Pfam" id="PF05433"/>
    </source>
</evidence>
<dbReference type="RefSeq" id="WP_343891950.1">
    <property type="nucleotide sequence ID" value="NZ_BAAAEH010000048.1"/>
</dbReference>
<evidence type="ECO:0000256" key="1">
    <source>
        <dbReference type="ARBA" id="ARBA00004459"/>
    </source>
</evidence>
<dbReference type="Pfam" id="PF05433">
    <property type="entry name" value="Rick_17kDa_Anti"/>
    <property type="match status" value="1"/>
</dbReference>
<organism evidence="7 8">
    <name type="scientific">Sphingomonas oligophenolica</name>
    <dbReference type="NCBI Taxonomy" id="301154"/>
    <lineage>
        <taxon>Bacteria</taxon>
        <taxon>Pseudomonadati</taxon>
        <taxon>Pseudomonadota</taxon>
        <taxon>Alphaproteobacteria</taxon>
        <taxon>Sphingomonadales</taxon>
        <taxon>Sphingomonadaceae</taxon>
        <taxon>Sphingomonas</taxon>
    </lineage>
</organism>
<proteinExistence type="inferred from homology"/>
<keyword evidence="5" id="KW-0732">Signal</keyword>
<evidence type="ECO:0000256" key="2">
    <source>
        <dbReference type="ARBA" id="ARBA00008681"/>
    </source>
</evidence>
<feature type="signal peptide" evidence="5">
    <location>
        <begin position="1"/>
        <end position="22"/>
    </location>
</feature>
<comment type="caution">
    <text evidence="7">The sequence shown here is derived from an EMBL/GenBank/DDBJ whole genome shotgun (WGS) entry which is preliminary data.</text>
</comment>
<keyword evidence="8" id="KW-1185">Reference proteome</keyword>
<evidence type="ECO:0000313" key="7">
    <source>
        <dbReference type="EMBL" id="MEN2793535.1"/>
    </source>
</evidence>
<sequence>MKINILCGAAAVALLSCAPAAAQRGQDWRDGASTSSGWNHDDFWRGAPDSPRERIAFLQQRINRGTADGSIDRREARRVQYQLRSIRNDLMRMRGRMTSERRDMINRRLDDVSRQIRWARRDDRPGYGGPAVAGNDDRRFATDYDAARYYRDDPRYQERHLSAQDEVYRGSDGRYYCKRNDGTTGLVIGAIGGGVVGNVIDGGHNRVAGTLIGGVLGALAGKAIDQGNSDVRCR</sequence>
<evidence type="ECO:0000313" key="8">
    <source>
        <dbReference type="Proteomes" id="UP001419910"/>
    </source>
</evidence>
<feature type="chain" id="PRO_5046670441" description="17 kDa surface antigen" evidence="5">
    <location>
        <begin position="23"/>
        <end position="234"/>
    </location>
</feature>
<protein>
    <recommendedName>
        <fullName evidence="3">17 kDa surface antigen</fullName>
    </recommendedName>
</protein>
<accession>A0ABU9YCJ4</accession>
<gene>
    <name evidence="7" type="ORF">ABC974_28210</name>
</gene>
<comment type="subcellular location">
    <subcellularLocation>
        <location evidence="1">Cell outer membrane</location>
        <topology evidence="1">Lipid-anchor</topology>
    </subcellularLocation>
</comment>
<comment type="similarity">
    <text evidence="2">Belongs to the rickettsiale 17 kDa surface antigen family.</text>
</comment>
<evidence type="ECO:0000256" key="5">
    <source>
        <dbReference type="SAM" id="SignalP"/>
    </source>
</evidence>